<dbReference type="EC" id="2.3.1.169" evidence="1"/>
<dbReference type="InterPro" id="IPR045822">
    <property type="entry name" value="ACS_CODH_B_C"/>
</dbReference>
<feature type="domain" description="Carbon monoxide dehydrogenase subunit alpha ,N-terminal" evidence="7">
    <location>
        <begin position="22"/>
        <end position="110"/>
    </location>
</feature>
<dbReference type="Gene3D" id="3.30.1650.10">
    <property type="entry name" value="Bifunctional carbon monoxide dehydrogenase/acetyl-coa synthase(codh/acs), Chain M, domain 3"/>
    <property type="match status" value="1"/>
</dbReference>
<keyword evidence="6" id="KW-0411">Iron-sulfur</keyword>
<keyword evidence="5" id="KW-0408">Iron</keyword>
<dbReference type="NCBIfam" id="NF003379">
    <property type="entry name" value="PRK04456.1"/>
    <property type="match status" value="1"/>
</dbReference>
<evidence type="ECO:0000313" key="10">
    <source>
        <dbReference type="Proteomes" id="UP000177876"/>
    </source>
</evidence>
<dbReference type="InterPro" id="IPR011254">
    <property type="entry name" value="Prismane-like_sf"/>
</dbReference>
<dbReference type="InterPro" id="IPR016099">
    <property type="entry name" value="Prismane-like_a/b-sand"/>
</dbReference>
<evidence type="ECO:0000259" key="8">
    <source>
        <dbReference type="Pfam" id="PF19436"/>
    </source>
</evidence>
<dbReference type="Pfam" id="PF03598">
    <property type="entry name" value="CdhC"/>
    <property type="match status" value="1"/>
</dbReference>
<dbReference type="GO" id="GO:0006084">
    <property type="term" value="P:acetyl-CoA metabolic process"/>
    <property type="evidence" value="ECO:0007669"/>
    <property type="project" value="InterPro"/>
</dbReference>
<dbReference type="Pfam" id="PF18537">
    <property type="entry name" value="CODH_A_N"/>
    <property type="match status" value="1"/>
</dbReference>
<reference evidence="9 10" key="1">
    <citation type="journal article" date="2016" name="Nat. Commun.">
        <title>Thousands of microbial genomes shed light on interconnected biogeochemical processes in an aquifer system.</title>
        <authorList>
            <person name="Anantharaman K."/>
            <person name="Brown C.T."/>
            <person name="Hug L.A."/>
            <person name="Sharon I."/>
            <person name="Castelle C.J."/>
            <person name="Probst A.J."/>
            <person name="Thomas B.C."/>
            <person name="Singh A."/>
            <person name="Wilkins M.J."/>
            <person name="Karaoz U."/>
            <person name="Brodie E.L."/>
            <person name="Williams K.H."/>
            <person name="Hubbard S.S."/>
            <person name="Banfield J.F."/>
        </authorList>
    </citation>
    <scope>NUCLEOTIDE SEQUENCE [LARGE SCALE GENOMIC DNA]</scope>
</reference>
<dbReference type="InterPro" id="IPR041350">
    <property type="entry name" value="CODH_A_N"/>
</dbReference>
<dbReference type="STRING" id="1797197.A2Y75_03160"/>
<dbReference type="Pfam" id="PF19436">
    <property type="entry name" value="ACS_CODH_B_C"/>
    <property type="match status" value="1"/>
</dbReference>
<dbReference type="GO" id="GO:0043884">
    <property type="term" value="F:CO-methylating acetyl-CoA synthase activity"/>
    <property type="evidence" value="ECO:0007669"/>
    <property type="project" value="UniProtKB-EC"/>
</dbReference>
<keyword evidence="2" id="KW-0533">Nickel</keyword>
<dbReference type="GO" id="GO:0046872">
    <property type="term" value="F:metal ion binding"/>
    <property type="evidence" value="ECO:0007669"/>
    <property type="project" value="UniProtKB-KW"/>
</dbReference>
<evidence type="ECO:0000259" key="7">
    <source>
        <dbReference type="Pfam" id="PF18537"/>
    </source>
</evidence>
<dbReference type="Gene3D" id="3.40.970.20">
    <property type="entry name" value="Carbon monoxide dehydrogenase alpha subunit. Chain D, domain 4"/>
    <property type="match status" value="1"/>
</dbReference>
<protein>
    <recommendedName>
        <fullName evidence="1">CO-methylating acetyl-CoA synthase</fullName>
        <ecNumber evidence="1">2.3.1.169</ecNumber>
    </recommendedName>
</protein>
<dbReference type="Gene3D" id="3.40.50.2030">
    <property type="match status" value="1"/>
</dbReference>
<dbReference type="NCBIfam" id="TIGR00316">
    <property type="entry name" value="cdhC"/>
    <property type="match status" value="1"/>
</dbReference>
<evidence type="ECO:0000256" key="5">
    <source>
        <dbReference type="ARBA" id="ARBA00023004"/>
    </source>
</evidence>
<evidence type="ECO:0000256" key="3">
    <source>
        <dbReference type="ARBA" id="ARBA00022679"/>
    </source>
</evidence>
<keyword evidence="4" id="KW-0479">Metal-binding</keyword>
<feature type="domain" description="CO dehydrogenase/acetyl-CoA synthase complex beta subunit C-terminal" evidence="8">
    <location>
        <begin position="482"/>
        <end position="725"/>
    </location>
</feature>
<keyword evidence="3" id="KW-0808">Transferase</keyword>
<evidence type="ECO:0000256" key="6">
    <source>
        <dbReference type="ARBA" id="ARBA00023014"/>
    </source>
</evidence>
<dbReference type="NCBIfam" id="NF040764">
    <property type="entry name" value="CODH_ACS_al_bet"/>
    <property type="match status" value="1"/>
</dbReference>
<dbReference type="GO" id="GO:0051536">
    <property type="term" value="F:iron-sulfur cluster binding"/>
    <property type="evidence" value="ECO:0007669"/>
    <property type="project" value="UniProtKB-KW"/>
</dbReference>
<dbReference type="InterPro" id="IPR004461">
    <property type="entry name" value="CO_DH/Ac-CoA_synth_bsu"/>
</dbReference>
<dbReference type="PANTHER" id="PTHR42281">
    <property type="match status" value="1"/>
</dbReference>
<evidence type="ECO:0000256" key="1">
    <source>
        <dbReference type="ARBA" id="ARBA00012244"/>
    </source>
</evidence>
<evidence type="ECO:0000256" key="2">
    <source>
        <dbReference type="ARBA" id="ARBA00022596"/>
    </source>
</evidence>
<dbReference type="Proteomes" id="UP000177876">
    <property type="component" value="Unassembled WGS sequence"/>
</dbReference>
<accession>A0A1F2WH09</accession>
<dbReference type="NCBIfam" id="NF007078">
    <property type="entry name" value="PRK09529.1"/>
    <property type="match status" value="1"/>
</dbReference>
<dbReference type="SUPFAM" id="SSF56821">
    <property type="entry name" value="Prismane protein-like"/>
    <property type="match status" value="1"/>
</dbReference>
<evidence type="ECO:0000256" key="4">
    <source>
        <dbReference type="ARBA" id="ARBA00022723"/>
    </source>
</evidence>
<comment type="caution">
    <text evidence="9">The sequence shown here is derived from an EMBL/GenBank/DDBJ whole genome shotgun (WGS) entry which is preliminary data.</text>
</comment>
<dbReference type="EMBL" id="MELK01000048">
    <property type="protein sequence ID" value="OFW56135.1"/>
    <property type="molecule type" value="Genomic_DNA"/>
</dbReference>
<dbReference type="InterPro" id="IPR038571">
    <property type="entry name" value="CO_DH/Ac-CoA_synth_bsu_3_sf"/>
</dbReference>
<gene>
    <name evidence="9" type="ORF">A2Y75_03160</name>
</gene>
<dbReference type="GO" id="GO:0043885">
    <property type="term" value="F:anaerobic carbon-monoxide dehydrogenase activity"/>
    <property type="evidence" value="ECO:0007669"/>
    <property type="project" value="InterPro"/>
</dbReference>
<proteinExistence type="predicted"/>
<name>A0A1F2WH09_9ACTN</name>
<evidence type="ECO:0000313" key="9">
    <source>
        <dbReference type="EMBL" id="OFW56135.1"/>
    </source>
</evidence>
<dbReference type="Gene3D" id="1.10.8.190">
    <property type="entry name" value="Carbon monoxide dehydrogenase alpha subunit. Chain M, domain 1"/>
    <property type="match status" value="1"/>
</dbReference>
<dbReference type="PANTHER" id="PTHR42281:SF1">
    <property type="entry name" value="ACETYL-COA DECARBONYLASE_SYNTHASE COMPLEX SUBUNIT BETA 1"/>
    <property type="match status" value="1"/>
</dbReference>
<sequence length="726" mass="80120">MSRIIATAAIKGAYKEVAEAERMLGEAMESAGATTAVEFPNTGYYLPIIYALSGMKVEKVEDMAKALGLAKDLLPPVPREGHWVPYLGHTLDAGIATLFAGEVIEGCKYVTNPPVDDLWLGAADDVIMRERGVEFVDGTAPGFCALTGLASTAEMADKIVVELLEKNLYVWMSGHINGKTISEQLVERERQLGWDTRIVPYGKEMSSAVYSLGFAARAAMSFGGAQPGDFSKVLRYNKNRIFAFVLALDYVDEQKYAYAAGAINYGFPTIANTKIPEILPTGVCTYEHVVSDVAEEEIVQRCVEVRGLKIQIAQIPIPMAYGPAFEGEVIRKDDMYIQFGGNITPAFEYAKMREMDEVTDGKIEVVGPEIDDVEQGTALPLGIVVEVAGRKMQEDFESILERQIHHLINGAEGIWHMGQRDIVWTRISKKAQSKGFKIKHYGEIIRAKLINDFPSIVDKVQVTIYTNEKDVEEWEATARTAYRYRDEKTAGMSDESVDLFYSCTLCQSFAPTHVCVISPERLGLCGAYNWLDGKAAYEIDPTGPNQPVKKGDVADPEKGIWPAINEFVKDKSGNNITDVQMYSMMEDPMTSCGCFEGIVAFLPMCNGVMIVNREYTGMTPCGMAFSTLANSVGGGNQTPGFIGIGKVYVTSKKFISADGGFQRIVWMPKELKETLKEQLQKRCEEMGDPDFLDKIADEEVGVDEDAILPWLEEKGHPALTMDPMLS</sequence>
<dbReference type="Gene3D" id="3.40.1470.10">
    <property type="entry name" value="Bifunctional carbon monoxide dehydrogenase/acetyl-coa synthase(codh/acs), Chain M, domain 5"/>
    <property type="match status" value="1"/>
</dbReference>
<organism evidence="9 10">
    <name type="scientific">Candidatus Solincola sediminis</name>
    <dbReference type="NCBI Taxonomy" id="1797199"/>
    <lineage>
        <taxon>Bacteria</taxon>
        <taxon>Bacillati</taxon>
        <taxon>Actinomycetota</taxon>
        <taxon>Candidatus Geothermincolia</taxon>
        <taxon>Candidatus Geothermincolales</taxon>
        <taxon>Candidatus Geothermincolaceae</taxon>
        <taxon>Candidatus Solincola</taxon>
    </lineage>
</organism>
<dbReference type="AlphaFoldDB" id="A0A1F2WH09"/>